<dbReference type="AlphaFoldDB" id="A0A9D2HWJ5"/>
<evidence type="ECO:0000259" key="1">
    <source>
        <dbReference type="Pfam" id="PF12728"/>
    </source>
</evidence>
<proteinExistence type="predicted"/>
<evidence type="ECO:0000313" key="2">
    <source>
        <dbReference type="EMBL" id="HJA86604.1"/>
    </source>
</evidence>
<dbReference type="InterPro" id="IPR041657">
    <property type="entry name" value="HTH_17"/>
</dbReference>
<dbReference type="SUPFAM" id="SSF46955">
    <property type="entry name" value="Putative DNA-binding domain"/>
    <property type="match status" value="1"/>
</dbReference>
<evidence type="ECO:0000313" key="3">
    <source>
        <dbReference type="Proteomes" id="UP000823862"/>
    </source>
</evidence>
<accession>A0A9D2HWJ5</accession>
<dbReference type="InterPro" id="IPR009061">
    <property type="entry name" value="DNA-bd_dom_put_sf"/>
</dbReference>
<comment type="caution">
    <text evidence="2">The sequence shown here is derived from an EMBL/GenBank/DDBJ whole genome shotgun (WGS) entry which is preliminary data.</text>
</comment>
<reference evidence="2" key="1">
    <citation type="journal article" date="2021" name="PeerJ">
        <title>Extensive microbial diversity within the chicken gut microbiome revealed by metagenomics and culture.</title>
        <authorList>
            <person name="Gilroy R."/>
            <person name="Ravi A."/>
            <person name="Getino M."/>
            <person name="Pursley I."/>
            <person name="Horton D.L."/>
            <person name="Alikhan N.F."/>
            <person name="Baker D."/>
            <person name="Gharbi K."/>
            <person name="Hall N."/>
            <person name="Watson M."/>
            <person name="Adriaenssens E.M."/>
            <person name="Foster-Nyarko E."/>
            <person name="Jarju S."/>
            <person name="Secka A."/>
            <person name="Antonio M."/>
            <person name="Oren A."/>
            <person name="Chaudhuri R.R."/>
            <person name="La Ragione R."/>
            <person name="Hildebrand F."/>
            <person name="Pallen M.J."/>
        </authorList>
    </citation>
    <scope>NUCLEOTIDE SEQUENCE</scope>
    <source>
        <strain evidence="2">ChiHjej12B11-9795</strain>
    </source>
</reference>
<gene>
    <name evidence="2" type="ORF">H9950_10525</name>
</gene>
<name>A0A9D2HWJ5_9BACE</name>
<dbReference type="EMBL" id="DWZI01000051">
    <property type="protein sequence ID" value="HJA86604.1"/>
    <property type="molecule type" value="Genomic_DNA"/>
</dbReference>
<reference evidence="2" key="2">
    <citation type="submission" date="2021-04" db="EMBL/GenBank/DDBJ databases">
        <authorList>
            <person name="Gilroy R."/>
        </authorList>
    </citation>
    <scope>NUCLEOTIDE SEQUENCE</scope>
    <source>
        <strain evidence="2">ChiHjej12B11-9795</strain>
    </source>
</reference>
<organism evidence="2 3">
    <name type="scientific">Candidatus Bacteroides avicola</name>
    <dbReference type="NCBI Taxonomy" id="2838468"/>
    <lineage>
        <taxon>Bacteria</taxon>
        <taxon>Pseudomonadati</taxon>
        <taxon>Bacteroidota</taxon>
        <taxon>Bacteroidia</taxon>
        <taxon>Bacteroidales</taxon>
        <taxon>Bacteroidaceae</taxon>
        <taxon>Bacteroides</taxon>
    </lineage>
</organism>
<protein>
    <submittedName>
        <fullName evidence="2">Helix-turn-helix domain-containing protein</fullName>
    </submittedName>
</protein>
<sequence>MKIKQPLITSSEFNILHELLSDIRREVRELKDGVHTRIDTAVKSVKEAFQGFGILDPEEEMWTEKQVCERYHVDRKTMYRHRKAGRITGYKYGKGKNCKIYYRKADVIELFSTLNA</sequence>
<dbReference type="Proteomes" id="UP000823862">
    <property type="component" value="Unassembled WGS sequence"/>
</dbReference>
<feature type="domain" description="Helix-turn-helix" evidence="1">
    <location>
        <begin position="65"/>
        <end position="111"/>
    </location>
</feature>
<dbReference type="Pfam" id="PF12728">
    <property type="entry name" value="HTH_17"/>
    <property type="match status" value="1"/>
</dbReference>